<accession>A0ABV8E7Y5</accession>
<keyword evidence="2" id="KW-1185">Reference proteome</keyword>
<evidence type="ECO:0000313" key="1">
    <source>
        <dbReference type="EMBL" id="MFC3968593.1"/>
    </source>
</evidence>
<evidence type="ECO:0000313" key="2">
    <source>
        <dbReference type="Proteomes" id="UP001595697"/>
    </source>
</evidence>
<sequence length="104" mass="11409">MAHDLEKCEQCGKLAVSGETVTISVSEYERLTRAAAVQRISSYRAVSRSGIGLNPPLAEFILERAKTMTMAKLHEACVERFGADAPSASSIFRFVQKMRGPLHP</sequence>
<reference evidence="2" key="1">
    <citation type="journal article" date="2019" name="Int. J. Syst. Evol. Microbiol.">
        <title>The Global Catalogue of Microorganisms (GCM) 10K type strain sequencing project: providing services to taxonomists for standard genome sequencing and annotation.</title>
        <authorList>
            <consortium name="The Broad Institute Genomics Platform"/>
            <consortium name="The Broad Institute Genome Sequencing Center for Infectious Disease"/>
            <person name="Wu L."/>
            <person name="Ma J."/>
        </authorList>
    </citation>
    <scope>NUCLEOTIDE SEQUENCE [LARGE SCALE GENOMIC DNA]</scope>
    <source>
        <strain evidence="2">TBRC 5781</strain>
    </source>
</reference>
<protein>
    <submittedName>
        <fullName evidence="1">Uncharacterized protein</fullName>
    </submittedName>
</protein>
<dbReference type="RefSeq" id="WP_247261450.1">
    <property type="nucleotide sequence ID" value="NZ_JALJQZ010000021.1"/>
</dbReference>
<comment type="caution">
    <text evidence="1">The sequence shown here is derived from an EMBL/GenBank/DDBJ whole genome shotgun (WGS) entry which is preliminary data.</text>
</comment>
<dbReference type="EMBL" id="JBHSBD010000048">
    <property type="protein sequence ID" value="MFC3968593.1"/>
    <property type="molecule type" value="Genomic_DNA"/>
</dbReference>
<proteinExistence type="predicted"/>
<name>A0ABV8E7Y5_9HYPH</name>
<gene>
    <name evidence="1" type="ORF">ACFOVS_10725</name>
</gene>
<dbReference type="Proteomes" id="UP001595697">
    <property type="component" value="Unassembled WGS sequence"/>
</dbReference>
<organism evidence="1 2">
    <name type="scientific">Rhizobium lemnae</name>
    <dbReference type="NCBI Taxonomy" id="1214924"/>
    <lineage>
        <taxon>Bacteria</taxon>
        <taxon>Pseudomonadati</taxon>
        <taxon>Pseudomonadota</taxon>
        <taxon>Alphaproteobacteria</taxon>
        <taxon>Hyphomicrobiales</taxon>
        <taxon>Rhizobiaceae</taxon>
        <taxon>Rhizobium/Agrobacterium group</taxon>
        <taxon>Rhizobium</taxon>
    </lineage>
</organism>